<dbReference type="Pfam" id="PF03735">
    <property type="entry name" value="ENT"/>
    <property type="match status" value="1"/>
</dbReference>
<feature type="region of interest" description="Disordered" evidence="3">
    <location>
        <begin position="463"/>
        <end position="509"/>
    </location>
</feature>
<dbReference type="InParanoid" id="A0A7M7JK08"/>
<dbReference type="EnsemblMetazoa" id="XM_022797372">
    <property type="protein sequence ID" value="XP_022653107"/>
    <property type="gene ID" value="LOC111246944"/>
</dbReference>
<feature type="compositionally biased region" description="Polar residues" evidence="3">
    <location>
        <begin position="496"/>
        <end position="509"/>
    </location>
</feature>
<sequence>MSSEPDVATAAKKRTLELEAFSSLVDALRAAGPLTPERKTLLQQTANALKISADRYKAEIRRALAKPNLSGEIDETSWAMEGRRDTFLLPRKPPRATLAVPYAAYTTRLTPALVQLPRAPYKTVETQTVAPKVAANPKLVVVSSPRSQGTHTMVYAKPAGQQRQVRVCSTQQAGTPQLPVVVSAKAQQQQTPQQQPKMMTVPTVIRSSGPVISVPVSAVSSSICNSNNGCSSSSSISSGTSSNQSCCAVSTATVKSLQQPACQQIGIGSVSHQHHHAQPQSQQTPQQCKQIVITTPNTVQAQHPHQQIVDKVNLRASPGIQQQFALQTVQVRPTVGTPVVTKVLHPNRTSELKVLQKPRLAQVRTTATSIALTTMSPTGVRLAPTLANVTNGGNKVHIHPTAANGAGESVQSVTTIKPPTKVIKSLSQWNYDDHSVMAKPAIVAPVGAATTARTISAPSYGGETILPSSSSSSYPQQSQQQQYVHHQNVQHPAPTTKIQLASTGGGTASQTRTVQIVQMSTNAQAPSTPARVPKSVRLITPSQVSGAPPSHGTSGSSSSMTNNNSNSNYSKNGSSSHHTNNNNNDNNTGSSINSTNCSKSSNVSTQGHLHGRGHHGSHPPVTTAATPMTTTTTNNQPRPCDNSLESAVSAATKVVNSNVVVQNLPYQNYQGSIYKMVPEDVIMEEEVA</sequence>
<dbReference type="OMA" id="CKQIVIT"/>
<protein>
    <recommendedName>
        <fullName evidence="4">ENT domain-containing protein</fullName>
    </recommendedName>
</protein>
<organism evidence="5 6">
    <name type="scientific">Varroa destructor</name>
    <name type="common">Honeybee mite</name>
    <dbReference type="NCBI Taxonomy" id="109461"/>
    <lineage>
        <taxon>Eukaryota</taxon>
        <taxon>Metazoa</taxon>
        <taxon>Ecdysozoa</taxon>
        <taxon>Arthropoda</taxon>
        <taxon>Chelicerata</taxon>
        <taxon>Arachnida</taxon>
        <taxon>Acari</taxon>
        <taxon>Parasitiformes</taxon>
        <taxon>Mesostigmata</taxon>
        <taxon>Gamasina</taxon>
        <taxon>Dermanyssoidea</taxon>
        <taxon>Varroidae</taxon>
        <taxon>Varroa</taxon>
    </lineage>
</organism>
<feature type="domain" description="ENT" evidence="4">
    <location>
        <begin position="9"/>
        <end position="94"/>
    </location>
</feature>
<dbReference type="SUPFAM" id="SSF158639">
    <property type="entry name" value="ENT-like"/>
    <property type="match status" value="1"/>
</dbReference>
<evidence type="ECO:0000256" key="3">
    <source>
        <dbReference type="SAM" id="MobiDB-lite"/>
    </source>
</evidence>
<dbReference type="PROSITE" id="PS51138">
    <property type="entry name" value="ENT"/>
    <property type="match status" value="1"/>
</dbReference>
<feature type="region of interest" description="Disordered" evidence="3">
    <location>
        <begin position="541"/>
        <end position="641"/>
    </location>
</feature>
<dbReference type="AlphaFoldDB" id="A0A7M7JK08"/>
<evidence type="ECO:0000313" key="6">
    <source>
        <dbReference type="Proteomes" id="UP000594260"/>
    </source>
</evidence>
<dbReference type="KEGG" id="vde:111246944"/>
<dbReference type="EnsemblMetazoa" id="XM_022797390">
    <property type="protein sequence ID" value="XP_022653125"/>
    <property type="gene ID" value="LOC111246944"/>
</dbReference>
<keyword evidence="6" id="KW-1185">Reference proteome</keyword>
<feature type="region of interest" description="Disordered" evidence="3">
    <location>
        <begin position="269"/>
        <end position="288"/>
    </location>
</feature>
<dbReference type="GO" id="GO:0005634">
    <property type="term" value="C:nucleus"/>
    <property type="evidence" value="ECO:0007669"/>
    <property type="project" value="UniProtKB-SubCell"/>
</dbReference>
<dbReference type="RefSeq" id="XP_022653116.1">
    <property type="nucleotide sequence ID" value="XM_022797381.1"/>
</dbReference>
<comment type="subcellular location">
    <subcellularLocation>
        <location evidence="1">Nucleus</location>
    </subcellularLocation>
</comment>
<keyword evidence="2" id="KW-0539">Nucleus</keyword>
<dbReference type="OrthoDB" id="10035579at2759"/>
<evidence type="ECO:0000256" key="1">
    <source>
        <dbReference type="ARBA" id="ARBA00004123"/>
    </source>
</evidence>
<evidence type="ECO:0000256" key="2">
    <source>
        <dbReference type="ARBA" id="ARBA00023242"/>
    </source>
</evidence>
<accession>A0A7M7JK08</accession>
<reference evidence="5" key="1">
    <citation type="submission" date="2021-01" db="UniProtKB">
        <authorList>
            <consortium name="EnsemblMetazoa"/>
        </authorList>
    </citation>
    <scope>IDENTIFICATION</scope>
</reference>
<dbReference type="Gene3D" id="1.10.1240.40">
    <property type="entry name" value="ENT domain"/>
    <property type="match status" value="1"/>
</dbReference>
<evidence type="ECO:0000259" key="4">
    <source>
        <dbReference type="PROSITE" id="PS51138"/>
    </source>
</evidence>
<name>A0A7M7JK08_VARDE</name>
<feature type="compositionally biased region" description="Low complexity" evidence="3">
    <location>
        <begin position="278"/>
        <end position="287"/>
    </location>
</feature>
<feature type="compositionally biased region" description="Low complexity" evidence="3">
    <location>
        <begin position="550"/>
        <end position="602"/>
    </location>
</feature>
<dbReference type="GeneID" id="111246944"/>
<dbReference type="InterPro" id="IPR036142">
    <property type="entry name" value="ENT_dom-like_sf"/>
</dbReference>
<dbReference type="RefSeq" id="XP_022653107.1">
    <property type="nucleotide sequence ID" value="XM_022797372.1"/>
</dbReference>
<dbReference type="Proteomes" id="UP000594260">
    <property type="component" value="Unplaced"/>
</dbReference>
<proteinExistence type="predicted"/>
<dbReference type="EnsemblMetazoa" id="XM_022797381">
    <property type="protein sequence ID" value="XP_022653116"/>
    <property type="gene ID" value="LOC111246944"/>
</dbReference>
<feature type="compositionally biased region" description="Low complexity" evidence="3">
    <location>
        <begin position="467"/>
        <end position="483"/>
    </location>
</feature>
<dbReference type="InterPro" id="IPR005491">
    <property type="entry name" value="ENT_dom"/>
</dbReference>
<dbReference type="SMART" id="SM01191">
    <property type="entry name" value="ENT"/>
    <property type="match status" value="1"/>
</dbReference>
<evidence type="ECO:0000313" key="5">
    <source>
        <dbReference type="EnsemblMetazoa" id="XP_022653116"/>
    </source>
</evidence>
<dbReference type="RefSeq" id="XP_022653125.1">
    <property type="nucleotide sequence ID" value="XM_022797390.1"/>
</dbReference>
<feature type="compositionally biased region" description="Low complexity" evidence="3">
    <location>
        <begin position="618"/>
        <end position="633"/>
    </location>
</feature>